<dbReference type="Pfam" id="PF04564">
    <property type="entry name" value="U-box"/>
    <property type="match status" value="1"/>
</dbReference>
<dbReference type="InterPro" id="IPR056514">
    <property type="entry name" value="ARM_LIN_2nd"/>
</dbReference>
<dbReference type="InterPro" id="IPR011989">
    <property type="entry name" value="ARM-like"/>
</dbReference>
<dbReference type="Pfam" id="PF23654">
    <property type="entry name" value="ARM_LIN_2nd"/>
    <property type="match status" value="1"/>
</dbReference>
<dbReference type="PANTHER" id="PTHR47446">
    <property type="entry name" value="RING-TYPE E3 UBIQUITIN TRANSFERASE"/>
    <property type="match status" value="1"/>
</dbReference>
<dbReference type="UniPathway" id="UPA00143"/>
<dbReference type="STRING" id="4155.A0A022R2B0"/>
<feature type="repeat" description="WD" evidence="5">
    <location>
        <begin position="710"/>
        <end position="741"/>
    </location>
</feature>
<evidence type="ECO:0000259" key="6">
    <source>
        <dbReference type="PROSITE" id="PS51698"/>
    </source>
</evidence>
<dbReference type="InterPro" id="IPR055566">
    <property type="entry name" value="ARM_LIN"/>
</dbReference>
<feature type="repeat" description="WD" evidence="5">
    <location>
        <begin position="926"/>
        <end position="953"/>
    </location>
</feature>
<dbReference type="SUPFAM" id="SSF50978">
    <property type="entry name" value="WD40 repeat-like"/>
    <property type="match status" value="1"/>
</dbReference>
<proteinExistence type="predicted"/>
<dbReference type="Gene3D" id="1.25.10.10">
    <property type="entry name" value="Leucine-rich Repeat Variant"/>
    <property type="match status" value="1"/>
</dbReference>
<organism evidence="7 8">
    <name type="scientific">Erythranthe guttata</name>
    <name type="common">Yellow monkey flower</name>
    <name type="synonym">Mimulus guttatus</name>
    <dbReference type="NCBI Taxonomy" id="4155"/>
    <lineage>
        <taxon>Eukaryota</taxon>
        <taxon>Viridiplantae</taxon>
        <taxon>Streptophyta</taxon>
        <taxon>Embryophyta</taxon>
        <taxon>Tracheophyta</taxon>
        <taxon>Spermatophyta</taxon>
        <taxon>Magnoliopsida</taxon>
        <taxon>eudicotyledons</taxon>
        <taxon>Gunneridae</taxon>
        <taxon>Pentapetalae</taxon>
        <taxon>asterids</taxon>
        <taxon>lamiids</taxon>
        <taxon>Lamiales</taxon>
        <taxon>Phrymaceae</taxon>
        <taxon>Erythranthe</taxon>
    </lineage>
</organism>
<dbReference type="SMART" id="SM00504">
    <property type="entry name" value="Ubox"/>
    <property type="match status" value="1"/>
</dbReference>
<dbReference type="PANTHER" id="PTHR47446:SF2">
    <property type="entry name" value="RING-TYPE E3 UBIQUITIN TRANSFERASE"/>
    <property type="match status" value="1"/>
</dbReference>
<name>A0A022R2B0_ERYGU</name>
<dbReference type="Pfam" id="PF00400">
    <property type="entry name" value="WD40"/>
    <property type="match status" value="1"/>
</dbReference>
<dbReference type="InterPro" id="IPR001680">
    <property type="entry name" value="WD40_rpt"/>
</dbReference>
<reference evidence="7 8" key="1">
    <citation type="journal article" date="2013" name="Proc. Natl. Acad. Sci. U.S.A.">
        <title>Fine-scale variation in meiotic recombination in Mimulus inferred from population shotgun sequencing.</title>
        <authorList>
            <person name="Hellsten U."/>
            <person name="Wright K.M."/>
            <person name="Jenkins J."/>
            <person name="Shu S."/>
            <person name="Yuan Y."/>
            <person name="Wessler S.R."/>
            <person name="Schmutz J."/>
            <person name="Willis J.H."/>
            <person name="Rokhsar D.S."/>
        </authorList>
    </citation>
    <scope>NUCLEOTIDE SEQUENCE [LARGE SCALE GENOMIC DNA]</scope>
    <source>
        <strain evidence="8">cv. DUN x IM62</strain>
    </source>
</reference>
<dbReference type="Proteomes" id="UP000030748">
    <property type="component" value="Unassembled WGS sequence"/>
</dbReference>
<evidence type="ECO:0000256" key="5">
    <source>
        <dbReference type="PROSITE-ProRule" id="PRU00221"/>
    </source>
</evidence>
<dbReference type="Pfam" id="PF23628">
    <property type="entry name" value="ARM_LIN_C"/>
    <property type="match status" value="1"/>
</dbReference>
<dbReference type="Gene3D" id="3.30.40.10">
    <property type="entry name" value="Zinc/RING finger domain, C3HC4 (zinc finger)"/>
    <property type="match status" value="1"/>
</dbReference>
<dbReference type="Gene3D" id="2.130.10.10">
    <property type="entry name" value="YVTN repeat-like/Quinoprotein amine dehydrogenase"/>
    <property type="match status" value="2"/>
</dbReference>
<dbReference type="CDD" id="cd16664">
    <property type="entry name" value="RING-Ubox_PUB"/>
    <property type="match status" value="1"/>
</dbReference>
<dbReference type="GO" id="GO:0016567">
    <property type="term" value="P:protein ubiquitination"/>
    <property type="evidence" value="ECO:0007669"/>
    <property type="project" value="UniProtKB-UniPathway"/>
</dbReference>
<dbReference type="InterPro" id="IPR013083">
    <property type="entry name" value="Znf_RING/FYVE/PHD"/>
</dbReference>
<dbReference type="InterPro" id="IPR036322">
    <property type="entry name" value="WD40_repeat_dom_sf"/>
</dbReference>
<dbReference type="InterPro" id="IPR045210">
    <property type="entry name" value="RING-Ubox_PUB"/>
</dbReference>
<keyword evidence="4" id="KW-0808">Transferase</keyword>
<dbReference type="InterPro" id="IPR016024">
    <property type="entry name" value="ARM-type_fold"/>
</dbReference>
<sequence length="953" mass="105372">MEEPEINISGGAAAAAAAKTPSPKDFVCPITTHIFDDPVTLETGQTYERRAIQEWLDRGNATCPITRQKLHSIHLPKTNYVLKRLIASWLDRNPGCSPPTPIGQSKRAVSPNSVISQAAVDGAVTELKLAITDLCTSEILKEAEIAVLKIERLWKESNVGPEIMQALLSKPPVVNGFVEMLFNSVDKLVLRATVLVLTELASRDDSVVQTLTRVDSDVECVVELFKKGLTEAVVLVHLLKPSAKILLEMELVDYLLATVTKTEDNGVAKMCVGPKTASLVLLGNILRGCDEEARVSEIVRSVVSSGAIEGVVVSLKGGDVTERVAAVGVLLRCILEDGKCRNVIAEKSELGFLLEMFVGVNDVQKFEIVRFLFELVKLNRRSLNDQILHVLRDEGTFSTMHTLLVYQQNSVFERSPIVAGLLLQLDLLEEPRKMSIYREEAIDTLISCLRNTESPSAQITAAETILSLQGRFSYSGKSLSRAILLKRAGLDKNYKAFMRKDQRRRSISLESQDNMEDERNAEEWERKVAFVLVSHEFGLVFEALAEGLKSKYEELQSLCFMTATWLVYMLSILPDTGIRGAARVCLLKHFISIFKSDKDTENRALAMLALNSFTQGFQDLGGHMKDIMKGLRELKKSSTMAFEMLKVFSAEHDNSADIWNHQELSQEDCSSNGEVLTVTCFKGKIFSGHSDGTIKVWKSENSELNLIQEIHEHTKHVTSLAVVHSSEKLYSGSLDKTVRVWAITEEGIYCEQVQETKDQINTLVVANSIACYIPQGAGVKVHSWNGSSKVLNQHKYAKCLALVQGKLYCGCNDNSIQEIDLATGTLGNIQSGSKKLIGKVYPIYALQVYDGLIYGAGPSFDGSNVKIWSTSNYSIVGSLASTLDIRTMSVSSELIYLGCKSGVIEIWCKKKLSRVETLQIIPTSRILCMAIDTNEDFLVVGTSDGRIQTWGFS</sequence>
<dbReference type="PROSITE" id="PS51698">
    <property type="entry name" value="U_BOX"/>
    <property type="match status" value="1"/>
</dbReference>
<gene>
    <name evidence="7" type="ORF">MIMGU_mgv1a000874mg</name>
</gene>
<dbReference type="SUPFAM" id="SSF57850">
    <property type="entry name" value="RING/U-box"/>
    <property type="match status" value="1"/>
</dbReference>
<keyword evidence="5" id="KW-0853">WD repeat</keyword>
<evidence type="ECO:0000256" key="1">
    <source>
        <dbReference type="ARBA" id="ARBA00000900"/>
    </source>
</evidence>
<dbReference type="PROSITE" id="PS50082">
    <property type="entry name" value="WD_REPEATS_2"/>
    <property type="match status" value="2"/>
</dbReference>
<dbReference type="PhylomeDB" id="A0A022R2B0"/>
<dbReference type="EC" id="2.3.2.27" evidence="3"/>
<dbReference type="InterPro" id="IPR052858">
    <property type="entry name" value="E3_ubiquitin-ligase_LIN"/>
</dbReference>
<evidence type="ECO:0000313" key="7">
    <source>
        <dbReference type="EMBL" id="EYU32945.1"/>
    </source>
</evidence>
<dbReference type="SUPFAM" id="SSF48371">
    <property type="entry name" value="ARM repeat"/>
    <property type="match status" value="1"/>
</dbReference>
<evidence type="ECO:0000256" key="2">
    <source>
        <dbReference type="ARBA" id="ARBA00004906"/>
    </source>
</evidence>
<dbReference type="InterPro" id="IPR003613">
    <property type="entry name" value="Ubox_domain"/>
</dbReference>
<dbReference type="EMBL" id="KI630818">
    <property type="protein sequence ID" value="EYU32945.1"/>
    <property type="molecule type" value="Genomic_DNA"/>
</dbReference>
<evidence type="ECO:0000256" key="3">
    <source>
        <dbReference type="ARBA" id="ARBA00012483"/>
    </source>
</evidence>
<dbReference type="AlphaFoldDB" id="A0A022R2B0"/>
<dbReference type="GO" id="GO:0061630">
    <property type="term" value="F:ubiquitin protein ligase activity"/>
    <property type="evidence" value="ECO:0007669"/>
    <property type="project" value="UniProtKB-EC"/>
</dbReference>
<dbReference type="eggNOG" id="KOG0167">
    <property type="taxonomic scope" value="Eukaryota"/>
</dbReference>
<dbReference type="PROSITE" id="PS50294">
    <property type="entry name" value="WD_REPEATS_REGION"/>
    <property type="match status" value="1"/>
</dbReference>
<comment type="pathway">
    <text evidence="2">Protein modification; protein ubiquitination.</text>
</comment>
<evidence type="ECO:0000313" key="8">
    <source>
        <dbReference type="Proteomes" id="UP000030748"/>
    </source>
</evidence>
<accession>A0A022R2B0</accession>
<feature type="domain" description="U-box" evidence="6">
    <location>
        <begin position="21"/>
        <end position="96"/>
    </location>
</feature>
<protein>
    <recommendedName>
        <fullName evidence="3">RING-type E3 ubiquitin transferase</fullName>
        <ecNumber evidence="3">2.3.2.27</ecNumber>
    </recommendedName>
</protein>
<evidence type="ECO:0000256" key="4">
    <source>
        <dbReference type="ARBA" id="ARBA00022679"/>
    </source>
</evidence>
<keyword evidence="8" id="KW-1185">Reference proteome</keyword>
<dbReference type="InterPro" id="IPR015943">
    <property type="entry name" value="WD40/YVTN_repeat-like_dom_sf"/>
</dbReference>
<dbReference type="SMART" id="SM00320">
    <property type="entry name" value="WD40"/>
    <property type="match status" value="5"/>
</dbReference>
<comment type="catalytic activity">
    <reaction evidence="1">
        <text>S-ubiquitinyl-[E2 ubiquitin-conjugating enzyme]-L-cysteine + [acceptor protein]-L-lysine = [E2 ubiquitin-conjugating enzyme]-L-cysteine + N(6)-ubiquitinyl-[acceptor protein]-L-lysine.</text>
        <dbReference type="EC" id="2.3.2.27"/>
    </reaction>
</comment>